<dbReference type="Proteomes" id="UP000886785">
    <property type="component" value="Unassembled WGS sequence"/>
</dbReference>
<organism evidence="1 2">
    <name type="scientific">Candidatus Gallacutalibacter pullicola</name>
    <dbReference type="NCBI Taxonomy" id="2840830"/>
    <lineage>
        <taxon>Bacteria</taxon>
        <taxon>Bacillati</taxon>
        <taxon>Bacillota</taxon>
        <taxon>Clostridia</taxon>
        <taxon>Eubacteriales</taxon>
        <taxon>Candidatus Gallacutalibacter</taxon>
    </lineage>
</organism>
<accession>A0A9D1J161</accession>
<reference evidence="1" key="2">
    <citation type="journal article" date="2021" name="PeerJ">
        <title>Extensive microbial diversity within the chicken gut microbiome revealed by metagenomics and culture.</title>
        <authorList>
            <person name="Gilroy R."/>
            <person name="Ravi A."/>
            <person name="Getino M."/>
            <person name="Pursley I."/>
            <person name="Horton D.L."/>
            <person name="Alikhan N.F."/>
            <person name="Baker D."/>
            <person name="Gharbi K."/>
            <person name="Hall N."/>
            <person name="Watson M."/>
            <person name="Adriaenssens E.M."/>
            <person name="Foster-Nyarko E."/>
            <person name="Jarju S."/>
            <person name="Secka A."/>
            <person name="Antonio M."/>
            <person name="Oren A."/>
            <person name="Chaudhuri R.R."/>
            <person name="La Ragione R."/>
            <person name="Hildebrand F."/>
            <person name="Pallen M.J."/>
        </authorList>
    </citation>
    <scope>NUCLEOTIDE SEQUENCE</scope>
    <source>
        <strain evidence="1">ChiSjej1B19-7085</strain>
    </source>
</reference>
<dbReference type="Pfam" id="PF05119">
    <property type="entry name" value="Terminase_4"/>
    <property type="match status" value="1"/>
</dbReference>
<dbReference type="InterPro" id="IPR006448">
    <property type="entry name" value="Phage_term_ssu_P27"/>
</dbReference>
<name>A0A9D1J161_9FIRM</name>
<comment type="caution">
    <text evidence="1">The sequence shown here is derived from an EMBL/GenBank/DDBJ whole genome shotgun (WGS) entry which is preliminary data.</text>
</comment>
<reference evidence="1" key="1">
    <citation type="submission" date="2020-10" db="EMBL/GenBank/DDBJ databases">
        <authorList>
            <person name="Gilroy R."/>
        </authorList>
    </citation>
    <scope>NUCLEOTIDE SEQUENCE</scope>
    <source>
        <strain evidence="1">ChiSjej1B19-7085</strain>
    </source>
</reference>
<proteinExistence type="predicted"/>
<gene>
    <name evidence="1" type="ORF">IAA54_05685</name>
</gene>
<evidence type="ECO:0000313" key="2">
    <source>
        <dbReference type="Proteomes" id="UP000886785"/>
    </source>
</evidence>
<dbReference type="AlphaFoldDB" id="A0A9D1J161"/>
<sequence>MIMKKAAWKKKIKNDCVQAGTYAEWCDSIIDTLAAILEKRDAAETQYIQLKSLPIIIHTNKAGAANPTKNPALVMWNDLNTSALAYWRDLGLTPSAFRKLTGDAPKKERISGLAAALKSLES</sequence>
<dbReference type="EMBL" id="DVHF01000064">
    <property type="protein sequence ID" value="HIR57142.1"/>
    <property type="molecule type" value="Genomic_DNA"/>
</dbReference>
<protein>
    <submittedName>
        <fullName evidence="1">P27 family phage terminase small subunit</fullName>
    </submittedName>
</protein>
<evidence type="ECO:0000313" key="1">
    <source>
        <dbReference type="EMBL" id="HIR57142.1"/>
    </source>
</evidence>